<dbReference type="STRING" id="1565605.PG1C_13680"/>
<evidence type="ECO:0000313" key="8">
    <source>
        <dbReference type="EMBL" id="AJP49699.1"/>
    </source>
</evidence>
<dbReference type="Pfam" id="PF25869">
    <property type="entry name" value="3HB_CusB"/>
    <property type="match status" value="1"/>
</dbReference>
<dbReference type="GO" id="GO:0016020">
    <property type="term" value="C:membrane"/>
    <property type="evidence" value="ECO:0007669"/>
    <property type="project" value="InterPro"/>
</dbReference>
<feature type="domain" description="CusB-like beta-barrel" evidence="6">
    <location>
        <begin position="240"/>
        <end position="316"/>
    </location>
</feature>
<dbReference type="SUPFAM" id="SSF111369">
    <property type="entry name" value="HlyD-like secretion proteins"/>
    <property type="match status" value="1"/>
</dbReference>
<dbReference type="KEGG" id="rbu:PG1C_13680"/>
<dbReference type="Gene3D" id="6.10.140.730">
    <property type="match status" value="1"/>
</dbReference>
<feature type="domain" description="Heavy metal binding" evidence="3">
    <location>
        <begin position="42"/>
        <end position="69"/>
    </location>
</feature>
<dbReference type="InterPro" id="IPR058649">
    <property type="entry name" value="CzcB_C"/>
</dbReference>
<dbReference type="AlphaFoldDB" id="A0A0C5JD43"/>
<dbReference type="InterPro" id="IPR006143">
    <property type="entry name" value="RND_pump_MFP"/>
</dbReference>
<reference evidence="8 9" key="1">
    <citation type="journal article" date="2015" name="Genome Announc.">
        <title>Complete Genome Sequence of a Novel Bacterium within the Family Rhodocyclaceae That Degrades Polycyclic Aromatic Hydrocarbons.</title>
        <authorList>
            <person name="Singleton D.R."/>
            <person name="Dickey A.N."/>
            <person name="Scholl E.H."/>
            <person name="Wright F.A."/>
            <person name="Aitken M.D."/>
        </authorList>
    </citation>
    <scope>NUCLEOTIDE SEQUENCE [LARGE SCALE GENOMIC DNA]</scope>
    <source>
        <strain evidence="9">PG1-Ca6</strain>
    </source>
</reference>
<evidence type="ECO:0000259" key="3">
    <source>
        <dbReference type="Pfam" id="PF19335"/>
    </source>
</evidence>
<dbReference type="PANTHER" id="PTHR30097:SF15">
    <property type="entry name" value="CATION EFFLUX SYSTEM PROTEIN CUSB"/>
    <property type="match status" value="1"/>
</dbReference>
<dbReference type="Pfam" id="PF25919">
    <property type="entry name" value="BSH_CusB"/>
    <property type="match status" value="1"/>
</dbReference>
<dbReference type="Pfam" id="PF11604">
    <property type="entry name" value="CusF_Ec"/>
    <property type="match status" value="1"/>
</dbReference>
<gene>
    <name evidence="8" type="ORF">PG1C_13680</name>
</gene>
<dbReference type="Pfam" id="PF19335">
    <property type="entry name" value="HMBD"/>
    <property type="match status" value="1"/>
</dbReference>
<dbReference type="Pfam" id="PF25975">
    <property type="entry name" value="CzcB_C"/>
    <property type="match status" value="1"/>
</dbReference>
<evidence type="ECO:0000259" key="5">
    <source>
        <dbReference type="Pfam" id="PF25919"/>
    </source>
</evidence>
<protein>
    <submittedName>
        <fullName evidence="8">RND transporter</fullName>
    </submittedName>
</protein>
<dbReference type="Proteomes" id="UP000061603">
    <property type="component" value="Chromosome"/>
</dbReference>
<dbReference type="FunFam" id="2.40.30.170:FF:000010">
    <property type="entry name" value="Efflux RND transporter periplasmic adaptor subunit"/>
    <property type="match status" value="1"/>
</dbReference>
<evidence type="ECO:0000259" key="4">
    <source>
        <dbReference type="Pfam" id="PF25869"/>
    </source>
</evidence>
<accession>A0A0C5JD43</accession>
<dbReference type="PANTHER" id="PTHR30097">
    <property type="entry name" value="CATION EFFLUX SYSTEM PROTEIN CUSB"/>
    <property type="match status" value="1"/>
</dbReference>
<keyword evidence="2" id="KW-0813">Transport</keyword>
<dbReference type="GO" id="GO:0022857">
    <property type="term" value="F:transmembrane transporter activity"/>
    <property type="evidence" value="ECO:0007669"/>
    <property type="project" value="InterPro"/>
</dbReference>
<feature type="domain" description="CusB-like barrel-sandwich hybrid" evidence="5">
    <location>
        <begin position="119"/>
        <end position="236"/>
    </location>
</feature>
<dbReference type="InterPro" id="IPR058790">
    <property type="entry name" value="BSH_CusB"/>
</dbReference>
<sequence length="493" mass="52161">MVLAAIITLLALGVIVGRWWAEHPATDTYKVANPQAERRVLYWYDPMAPQQKFDKPGKSPFMDMELVPKYADDGDDVAAVKIDLAAIQNLGMRLAVVTRARLDTSVQATGIVGFNEREVTIVQARVGGFVEYVAKLAPNDVIGSGALIAEVLVPEWAAVQQDYLALKNLGDDALIAAARERMRLAGMPESLIREVASSGQVRSRIPITAPGGGVVLELGVRPGMTLTAGQTLARINGIGTVWLEVGVPQAQAGEVRVGQSAEARFAALPGETIKGRVTALLPSLNDASRTLRVRVELPNTNGRLRPGLTAQVNIKGNTGNDAKSVLRVPTEAVIRTGRRALVIVAEDQGHYRPVEVTPGREIDNDTVILSGLSEGQKVVASGQFLIDSEASLQGITASMEKTSGGAAAAPMAPIAPIALHETDATIEAISATEATLAHGPLQTLAMPAMTMTYALARPELSRGLKAGDRVHIGVRETDTGLVVEKLEKTGGGK</sequence>
<dbReference type="HOGENOM" id="CLU_018816_13_1_4"/>
<dbReference type="PATRIC" id="fig|1565605.3.peg.2894"/>
<dbReference type="InterPro" id="IPR051909">
    <property type="entry name" value="MFP_Cation_Efflux"/>
</dbReference>
<dbReference type="InterPro" id="IPR021647">
    <property type="entry name" value="CusF_Ec"/>
</dbReference>
<dbReference type="InterPro" id="IPR042230">
    <property type="entry name" value="CusF_sf"/>
</dbReference>
<dbReference type="GO" id="GO:0015679">
    <property type="term" value="P:plasma membrane copper ion transport"/>
    <property type="evidence" value="ECO:0007669"/>
    <property type="project" value="TreeGrafter"/>
</dbReference>
<feature type="domain" description="CusB-like three alpha-helical bundle" evidence="4">
    <location>
        <begin position="155"/>
        <end position="202"/>
    </location>
</feature>
<dbReference type="InterPro" id="IPR058792">
    <property type="entry name" value="Beta-barrel_RND_2"/>
</dbReference>
<keyword evidence="9" id="KW-1185">Reference proteome</keyword>
<dbReference type="GO" id="GO:0060003">
    <property type="term" value="P:copper ion export"/>
    <property type="evidence" value="ECO:0007669"/>
    <property type="project" value="TreeGrafter"/>
</dbReference>
<comment type="similarity">
    <text evidence="1">Belongs to the membrane fusion protein (MFP) (TC 8.A.1) family.</text>
</comment>
<evidence type="ECO:0000313" key="9">
    <source>
        <dbReference type="Proteomes" id="UP000061603"/>
    </source>
</evidence>
<dbReference type="NCBIfam" id="TIGR01730">
    <property type="entry name" value="RND_mfp"/>
    <property type="match status" value="1"/>
</dbReference>
<name>A0A0C5JD43_9PROT</name>
<evidence type="ECO:0000256" key="2">
    <source>
        <dbReference type="ARBA" id="ARBA00022448"/>
    </source>
</evidence>
<dbReference type="InterPro" id="IPR045800">
    <property type="entry name" value="HMBD"/>
</dbReference>
<dbReference type="Pfam" id="PF25954">
    <property type="entry name" value="Beta-barrel_RND_2"/>
    <property type="match status" value="1"/>
</dbReference>
<evidence type="ECO:0000259" key="6">
    <source>
        <dbReference type="Pfam" id="PF25954"/>
    </source>
</evidence>
<dbReference type="InterPro" id="IPR058791">
    <property type="entry name" value="3HB_CusB"/>
</dbReference>
<dbReference type="Gene3D" id="2.40.50.320">
    <property type="entry name" value="Copper binding periplasmic protein CusF"/>
    <property type="match status" value="1"/>
</dbReference>
<proteinExistence type="inferred from homology"/>
<organism evidence="8 9">
    <name type="scientific">Rugosibacter aromaticivorans</name>
    <dbReference type="NCBI Taxonomy" id="1565605"/>
    <lineage>
        <taxon>Bacteria</taxon>
        <taxon>Pseudomonadati</taxon>
        <taxon>Pseudomonadota</taxon>
        <taxon>Betaproteobacteria</taxon>
        <taxon>Nitrosomonadales</taxon>
        <taxon>Sterolibacteriaceae</taxon>
        <taxon>Rugosibacter</taxon>
    </lineage>
</organism>
<dbReference type="EMBL" id="CP010554">
    <property type="protein sequence ID" value="AJP49699.1"/>
    <property type="molecule type" value="Genomic_DNA"/>
</dbReference>
<evidence type="ECO:0000256" key="1">
    <source>
        <dbReference type="ARBA" id="ARBA00009477"/>
    </source>
</evidence>
<dbReference type="GO" id="GO:0046914">
    <property type="term" value="F:transition metal ion binding"/>
    <property type="evidence" value="ECO:0007669"/>
    <property type="project" value="TreeGrafter"/>
</dbReference>
<dbReference type="Gene3D" id="2.40.420.20">
    <property type="match status" value="1"/>
</dbReference>
<dbReference type="GO" id="GO:0030288">
    <property type="term" value="C:outer membrane-bounded periplasmic space"/>
    <property type="evidence" value="ECO:0007669"/>
    <property type="project" value="TreeGrafter"/>
</dbReference>
<feature type="domain" description="CzcB-like C-terminal circularly permuted SH3-like" evidence="7">
    <location>
        <begin position="327"/>
        <end position="386"/>
    </location>
</feature>
<evidence type="ECO:0000259" key="7">
    <source>
        <dbReference type="Pfam" id="PF25975"/>
    </source>
</evidence>
<dbReference type="Gene3D" id="2.40.30.170">
    <property type="match status" value="1"/>
</dbReference>